<protein>
    <recommendedName>
        <fullName evidence="4">T cell leukemia/lymphoma 1B</fullName>
    </recommendedName>
</protein>
<keyword evidence="3" id="KW-1185">Reference proteome</keyword>
<dbReference type="GeneTree" id="ENSGT00390000006885"/>
<reference evidence="2" key="2">
    <citation type="submission" date="2025-08" db="UniProtKB">
        <authorList>
            <consortium name="Ensembl"/>
        </authorList>
    </citation>
    <scope>IDENTIFICATION</scope>
</reference>
<evidence type="ECO:0000256" key="1">
    <source>
        <dbReference type="ARBA" id="ARBA00006399"/>
    </source>
</evidence>
<evidence type="ECO:0000313" key="2">
    <source>
        <dbReference type="Ensembl" id="ENSCSAP00000018523.1"/>
    </source>
</evidence>
<sequence>LRSFSASQSTPPNSLWIWRPGIYEDDEGRTWVTVVMRLSPLNREWPGGLSSQGSTYEPGITVHVRQLPVHTPEPLSPSQLLFSQLLPVWQLYPRRRYQAANSSFWEIVDQIVSMEQLVLTYWPARND</sequence>
<organism evidence="2 3">
    <name type="scientific">Chlorocebus sabaeus</name>
    <name type="common">Green monkey</name>
    <name type="synonym">Simia sabaea</name>
    <dbReference type="NCBI Taxonomy" id="60711"/>
    <lineage>
        <taxon>Eukaryota</taxon>
        <taxon>Metazoa</taxon>
        <taxon>Chordata</taxon>
        <taxon>Craniata</taxon>
        <taxon>Vertebrata</taxon>
        <taxon>Euteleostomi</taxon>
        <taxon>Mammalia</taxon>
        <taxon>Eutheria</taxon>
        <taxon>Euarchontoglires</taxon>
        <taxon>Primates</taxon>
        <taxon>Haplorrhini</taxon>
        <taxon>Catarrhini</taxon>
        <taxon>Cercopithecidae</taxon>
        <taxon>Cercopithecinae</taxon>
        <taxon>Chlorocebus</taxon>
    </lineage>
</organism>
<reference evidence="2" key="3">
    <citation type="submission" date="2025-09" db="UniProtKB">
        <authorList>
            <consortium name="Ensembl"/>
        </authorList>
    </citation>
    <scope>IDENTIFICATION</scope>
</reference>
<dbReference type="InterPro" id="IPR036672">
    <property type="entry name" value="TCL1_MTCP1_sf"/>
</dbReference>
<dbReference type="FunFam" id="2.40.15.10:FF:000003">
    <property type="entry name" value="T cell leukemia/lymphoma 1B"/>
    <property type="match status" value="1"/>
</dbReference>
<accession>A0A0D9SCD4</accession>
<dbReference type="InterPro" id="IPR004832">
    <property type="entry name" value="TCL1_MTCP1"/>
</dbReference>
<name>A0A0D9SCD4_CHLSB</name>
<dbReference type="PANTHER" id="PTHR14060:SF2">
    <property type="entry name" value="T-CELL LEUKEMIA_LYMPHOMA PROTEIN 1B"/>
    <property type="match status" value="1"/>
</dbReference>
<dbReference type="SUPFAM" id="SSF50904">
    <property type="entry name" value="Oncogene products"/>
    <property type="match status" value="1"/>
</dbReference>
<reference evidence="2 3" key="1">
    <citation type="submission" date="2014-03" db="EMBL/GenBank/DDBJ databases">
        <authorList>
            <person name="Warren W."/>
            <person name="Wilson R.K."/>
        </authorList>
    </citation>
    <scope>NUCLEOTIDE SEQUENCE</scope>
</reference>
<dbReference type="Ensembl" id="ENSCSAT00000019098.1">
    <property type="protein sequence ID" value="ENSCSAP00000018523.1"/>
    <property type="gene ID" value="ENSCSAG00000019008.1"/>
</dbReference>
<dbReference type="GO" id="GO:0043539">
    <property type="term" value="F:protein serine/threonine kinase activator activity"/>
    <property type="evidence" value="ECO:0007669"/>
    <property type="project" value="InterPro"/>
</dbReference>
<dbReference type="AlphaFoldDB" id="A0A0D9SCD4"/>
<comment type="similarity">
    <text evidence="1">Belongs to the TCL1 family.</text>
</comment>
<dbReference type="Pfam" id="PF01840">
    <property type="entry name" value="TCL1_MTCP1"/>
    <property type="match status" value="1"/>
</dbReference>
<dbReference type="Proteomes" id="UP000029965">
    <property type="component" value="Chromosome 4"/>
</dbReference>
<dbReference type="EMBL" id="AQIB01086608">
    <property type="status" value="NOT_ANNOTATED_CDS"/>
    <property type="molecule type" value="Genomic_DNA"/>
</dbReference>
<dbReference type="Gene3D" id="2.40.15.10">
    <property type="entry name" value="TCL1/MTCP1"/>
    <property type="match status" value="1"/>
</dbReference>
<dbReference type="Bgee" id="ENSCSAG00000019008">
    <property type="expression patterns" value="Expressed in liver and 4 other cell types or tissues"/>
</dbReference>
<dbReference type="PANTHER" id="PTHR14060">
    <property type="entry name" value="PROTEIN P13 MTCP-1"/>
    <property type="match status" value="1"/>
</dbReference>
<evidence type="ECO:0000313" key="3">
    <source>
        <dbReference type="Proteomes" id="UP000029965"/>
    </source>
</evidence>
<evidence type="ECO:0008006" key="4">
    <source>
        <dbReference type="Google" id="ProtNLM"/>
    </source>
</evidence>
<dbReference type="OMA" id="QHEPSII"/>
<dbReference type="eggNOG" id="ENOG502TEDJ">
    <property type="taxonomic scope" value="Eukaryota"/>
</dbReference>
<proteinExistence type="inferred from homology"/>